<organism evidence="7 8">
    <name type="scientific">Nitrosomonas aestuarii</name>
    <dbReference type="NCBI Taxonomy" id="52441"/>
    <lineage>
        <taxon>Bacteria</taxon>
        <taxon>Pseudomonadati</taxon>
        <taxon>Pseudomonadota</taxon>
        <taxon>Betaproteobacteria</taxon>
        <taxon>Nitrosomonadales</taxon>
        <taxon>Nitrosomonadaceae</taxon>
        <taxon>Nitrosomonas</taxon>
    </lineage>
</organism>
<evidence type="ECO:0000313" key="7">
    <source>
        <dbReference type="EMBL" id="SFK98119.1"/>
    </source>
</evidence>
<dbReference type="CDD" id="cd01700">
    <property type="entry name" value="PolY_Pol_V_umuC"/>
    <property type="match status" value="1"/>
</dbReference>
<dbReference type="GO" id="GO:0006281">
    <property type="term" value="P:DNA repair"/>
    <property type="evidence" value="ECO:0007669"/>
    <property type="project" value="UniProtKB-KW"/>
</dbReference>
<dbReference type="Gene3D" id="1.10.150.20">
    <property type="entry name" value="5' to 3' exonuclease, C-terminal subdomain"/>
    <property type="match status" value="1"/>
</dbReference>
<dbReference type="STRING" id="52441.SAMN05216302_102420"/>
<dbReference type="Pfam" id="PF13438">
    <property type="entry name" value="DUF4113"/>
    <property type="match status" value="1"/>
</dbReference>
<dbReference type="GO" id="GO:0005829">
    <property type="term" value="C:cytosol"/>
    <property type="evidence" value="ECO:0007669"/>
    <property type="project" value="TreeGrafter"/>
</dbReference>
<dbReference type="PROSITE" id="PS50173">
    <property type="entry name" value="UMUC"/>
    <property type="match status" value="1"/>
</dbReference>
<proteinExistence type="inferred from homology"/>
<dbReference type="InterPro" id="IPR043128">
    <property type="entry name" value="Rev_trsase/Diguanyl_cyclase"/>
</dbReference>
<dbReference type="InterPro" id="IPR017961">
    <property type="entry name" value="DNA_pol_Y-fam_little_finger"/>
</dbReference>
<keyword evidence="4" id="KW-0234">DNA repair</keyword>
<feature type="domain" description="UmuC" evidence="6">
    <location>
        <begin position="12"/>
        <end position="196"/>
    </location>
</feature>
<sequence length="428" mass="47443">MLPVNSDHPRRIALVDCNNFYVSCERVFHPAWNNRPVGVLSNNDGCIIARSNELKAAGIPMGAPYFKYKKQLEAMKAVIVSSNYALYGDMSARVMHTLGQYAPDIEVYSIDEAWLDLTGVRSEALDALGRKIVMKAYQNTGIPVSMGIGPTRTLAKIANRISKKHDIPGRVFNISSAESLDAVLAGVAVVDIWGVGRRWAEKLNKQRIYTALDLRNADPDQMRARYSVVMQRLIMELRGTICLDKEDIAPKKQIIASRSFGQRVTCKQALIEAAALHATRAGEKLRAQHSVCGALQVTIRSGKHDTREPYFSRSCTIRFPVATADTRKLIAAAGSGIGKIFKPGVRYAKAGVMLFDIAQNDQIQGTLFDTDDNPASSRLMPAIDKVNHQFGNHTLFFAAEGVRKTWAMQRNRMTQAFTTKWSEIPLVS</sequence>
<evidence type="ECO:0000256" key="1">
    <source>
        <dbReference type="ARBA" id="ARBA00010945"/>
    </source>
</evidence>
<dbReference type="InterPro" id="IPR025188">
    <property type="entry name" value="DUF4113"/>
</dbReference>
<dbReference type="PANTHER" id="PTHR11076">
    <property type="entry name" value="DNA REPAIR POLYMERASE UMUC / TRANSFERASE FAMILY MEMBER"/>
    <property type="match status" value="1"/>
</dbReference>
<dbReference type="GO" id="GO:0009432">
    <property type="term" value="P:SOS response"/>
    <property type="evidence" value="ECO:0007669"/>
    <property type="project" value="UniProtKB-KW"/>
</dbReference>
<dbReference type="Pfam" id="PF00817">
    <property type="entry name" value="IMS"/>
    <property type="match status" value="1"/>
</dbReference>
<dbReference type="Pfam" id="PF11799">
    <property type="entry name" value="IMS_C"/>
    <property type="match status" value="1"/>
</dbReference>
<gene>
    <name evidence="7" type="ORF">SAMN05216302_102420</name>
</gene>
<keyword evidence="3" id="KW-0741">SOS mutagenesis</keyword>
<dbReference type="PANTHER" id="PTHR11076:SF34">
    <property type="entry name" value="PROTEIN UMUC"/>
    <property type="match status" value="1"/>
</dbReference>
<dbReference type="SUPFAM" id="SSF56672">
    <property type="entry name" value="DNA/RNA polymerases"/>
    <property type="match status" value="1"/>
</dbReference>
<evidence type="ECO:0000259" key="6">
    <source>
        <dbReference type="PROSITE" id="PS50173"/>
    </source>
</evidence>
<name>A0A1I4DYU9_9PROT</name>
<dbReference type="EMBL" id="FOSP01000024">
    <property type="protein sequence ID" value="SFK98119.1"/>
    <property type="molecule type" value="Genomic_DNA"/>
</dbReference>
<dbReference type="AlphaFoldDB" id="A0A1I4DYU9"/>
<dbReference type="InterPro" id="IPR043502">
    <property type="entry name" value="DNA/RNA_pol_sf"/>
</dbReference>
<dbReference type="Gene3D" id="3.30.70.270">
    <property type="match status" value="1"/>
</dbReference>
<dbReference type="GO" id="GO:0003887">
    <property type="term" value="F:DNA-directed DNA polymerase activity"/>
    <property type="evidence" value="ECO:0007669"/>
    <property type="project" value="TreeGrafter"/>
</dbReference>
<evidence type="ECO:0000256" key="3">
    <source>
        <dbReference type="ARBA" id="ARBA00023199"/>
    </source>
</evidence>
<keyword evidence="8" id="KW-1185">Reference proteome</keyword>
<dbReference type="InterPro" id="IPR050116">
    <property type="entry name" value="DNA_polymerase-Y"/>
</dbReference>
<dbReference type="GO" id="GO:0003684">
    <property type="term" value="F:damaged DNA binding"/>
    <property type="evidence" value="ECO:0007669"/>
    <property type="project" value="InterPro"/>
</dbReference>
<reference evidence="8" key="1">
    <citation type="submission" date="2016-10" db="EMBL/GenBank/DDBJ databases">
        <authorList>
            <person name="Varghese N."/>
            <person name="Submissions S."/>
        </authorList>
    </citation>
    <scope>NUCLEOTIDE SEQUENCE [LARGE SCALE GENOMIC DNA]</scope>
    <source>
        <strain evidence="8">Nm69</strain>
    </source>
</reference>
<protein>
    <submittedName>
        <fullName evidence="7">DNA polymerase V</fullName>
    </submittedName>
</protein>
<keyword evidence="5" id="KW-0742">SOS response</keyword>
<dbReference type="RefSeq" id="WP_211753431.1">
    <property type="nucleotide sequence ID" value="NZ_FOSP01000024.1"/>
</dbReference>
<dbReference type="GO" id="GO:0042276">
    <property type="term" value="P:error-prone translesion synthesis"/>
    <property type="evidence" value="ECO:0007669"/>
    <property type="project" value="TreeGrafter"/>
</dbReference>
<accession>A0A1I4DYU9</accession>
<dbReference type="InterPro" id="IPR001126">
    <property type="entry name" value="UmuC"/>
</dbReference>
<comment type="similarity">
    <text evidence="1">Belongs to the DNA polymerase type-Y family.</text>
</comment>
<evidence type="ECO:0000256" key="2">
    <source>
        <dbReference type="ARBA" id="ARBA00022763"/>
    </source>
</evidence>
<dbReference type="Gene3D" id="3.40.1170.60">
    <property type="match status" value="1"/>
</dbReference>
<evidence type="ECO:0000256" key="4">
    <source>
        <dbReference type="ARBA" id="ARBA00023204"/>
    </source>
</evidence>
<evidence type="ECO:0000256" key="5">
    <source>
        <dbReference type="ARBA" id="ARBA00023236"/>
    </source>
</evidence>
<keyword evidence="2" id="KW-0227">DNA damage</keyword>
<evidence type="ECO:0000313" key="8">
    <source>
        <dbReference type="Proteomes" id="UP000199533"/>
    </source>
</evidence>
<dbReference type="Proteomes" id="UP000199533">
    <property type="component" value="Unassembled WGS sequence"/>
</dbReference>